<protein>
    <submittedName>
        <fullName evidence="1">Uncharacterized protein</fullName>
    </submittedName>
</protein>
<comment type="caution">
    <text evidence="1">The sequence shown here is derived from an EMBL/GenBank/DDBJ whole genome shotgun (WGS) entry which is preliminary data.</text>
</comment>
<organism evidence="1 2">
    <name type="scientific">Periplaneta americana</name>
    <name type="common">American cockroach</name>
    <name type="synonym">Blatta americana</name>
    <dbReference type="NCBI Taxonomy" id="6978"/>
    <lineage>
        <taxon>Eukaryota</taxon>
        <taxon>Metazoa</taxon>
        <taxon>Ecdysozoa</taxon>
        <taxon>Arthropoda</taxon>
        <taxon>Hexapoda</taxon>
        <taxon>Insecta</taxon>
        <taxon>Pterygota</taxon>
        <taxon>Neoptera</taxon>
        <taxon>Polyneoptera</taxon>
        <taxon>Dictyoptera</taxon>
        <taxon>Blattodea</taxon>
        <taxon>Blattoidea</taxon>
        <taxon>Blattidae</taxon>
        <taxon>Blattinae</taxon>
        <taxon>Periplaneta</taxon>
    </lineage>
</organism>
<evidence type="ECO:0000313" key="2">
    <source>
        <dbReference type="Proteomes" id="UP001148838"/>
    </source>
</evidence>
<dbReference type="Proteomes" id="UP001148838">
    <property type="component" value="Unassembled WGS sequence"/>
</dbReference>
<dbReference type="EMBL" id="JAJSOF020000009">
    <property type="protein sequence ID" value="KAJ4446231.1"/>
    <property type="molecule type" value="Genomic_DNA"/>
</dbReference>
<accession>A0ABQ8THY4</accession>
<keyword evidence="2" id="KW-1185">Reference proteome</keyword>
<sequence>MAGLSHLNAIDLARDRTRNLGHRRPALYQLANQVDNAGELSPGSSTDSYPAFAHIGLRENHARNLNQMRLQDSIRNTDIRRRSAMQNAVMLAQRLKWKWADMRVKLTAVGEAMPRPCGTHILRKGAEDVQEEVVRRFSERD</sequence>
<gene>
    <name evidence="1" type="ORF">ANN_12925</name>
</gene>
<name>A0ABQ8THY4_PERAM</name>
<proteinExistence type="predicted"/>
<evidence type="ECO:0000313" key="1">
    <source>
        <dbReference type="EMBL" id="KAJ4446231.1"/>
    </source>
</evidence>
<reference evidence="1 2" key="1">
    <citation type="journal article" date="2022" name="Allergy">
        <title>Genome assembly and annotation of Periplaneta americana reveal a comprehensive cockroach allergen profile.</title>
        <authorList>
            <person name="Wang L."/>
            <person name="Xiong Q."/>
            <person name="Saelim N."/>
            <person name="Wang L."/>
            <person name="Nong W."/>
            <person name="Wan A.T."/>
            <person name="Shi M."/>
            <person name="Liu X."/>
            <person name="Cao Q."/>
            <person name="Hui J.H.L."/>
            <person name="Sookrung N."/>
            <person name="Leung T.F."/>
            <person name="Tungtrongchitr A."/>
            <person name="Tsui S.K.W."/>
        </authorList>
    </citation>
    <scope>NUCLEOTIDE SEQUENCE [LARGE SCALE GENOMIC DNA]</scope>
    <source>
        <strain evidence="1">PWHHKU_190912</strain>
    </source>
</reference>